<dbReference type="GO" id="GO:0005524">
    <property type="term" value="F:ATP binding"/>
    <property type="evidence" value="ECO:0007669"/>
    <property type="project" value="UniProtKB-KW"/>
</dbReference>
<dbReference type="SUPFAM" id="SSF53067">
    <property type="entry name" value="Actin-like ATPase domain"/>
    <property type="match status" value="2"/>
</dbReference>
<evidence type="ECO:0000313" key="9">
    <source>
        <dbReference type="Proteomes" id="UP000053989"/>
    </source>
</evidence>
<dbReference type="SUPFAM" id="SSF100934">
    <property type="entry name" value="Heat shock protein 70kD (HSP70), C-terminal subdomain"/>
    <property type="match status" value="2"/>
</dbReference>
<dbReference type="EMBL" id="KN822006">
    <property type="protein sequence ID" value="KIM69590.1"/>
    <property type="molecule type" value="Genomic_DNA"/>
</dbReference>
<dbReference type="SUPFAM" id="SSF100920">
    <property type="entry name" value="Heat shock protein 70kD (HSP70), peptide-binding domain"/>
    <property type="match status" value="1"/>
</dbReference>
<dbReference type="Gene3D" id="1.20.1270.10">
    <property type="match status" value="1"/>
</dbReference>
<evidence type="ECO:0000256" key="6">
    <source>
        <dbReference type="ARBA" id="ARBA00023016"/>
    </source>
</evidence>
<evidence type="ECO:0000256" key="1">
    <source>
        <dbReference type="ARBA" id="ARBA00004496"/>
    </source>
</evidence>
<dbReference type="PRINTS" id="PR00301">
    <property type="entry name" value="HEATSHOCK70"/>
</dbReference>
<keyword evidence="6" id="KW-0346">Stress response</keyword>
<dbReference type="GO" id="GO:0005634">
    <property type="term" value="C:nucleus"/>
    <property type="evidence" value="ECO:0007669"/>
    <property type="project" value="TreeGrafter"/>
</dbReference>
<feature type="region of interest" description="Disordered" evidence="7">
    <location>
        <begin position="736"/>
        <end position="792"/>
    </location>
</feature>
<dbReference type="PANTHER" id="PTHR45639">
    <property type="entry name" value="HSC70CB, ISOFORM G-RELATED"/>
    <property type="match status" value="1"/>
</dbReference>
<dbReference type="FunFam" id="3.90.640.10:FF:000004">
    <property type="entry name" value="Heat shock 70 kDa protein 4"/>
    <property type="match status" value="1"/>
</dbReference>
<comment type="similarity">
    <text evidence="2">Belongs to the heat shock protein 70 family.</text>
</comment>
<dbReference type="FunFam" id="1.20.1270.10:FF:000002">
    <property type="entry name" value="Heat shock 70 kDa protein 4"/>
    <property type="match status" value="1"/>
</dbReference>
<name>A0A0C3EA50_9AGAM</name>
<dbReference type="InterPro" id="IPR013126">
    <property type="entry name" value="Hsp_70_fam"/>
</dbReference>
<feature type="compositionally biased region" description="Low complexity" evidence="7">
    <location>
        <begin position="744"/>
        <end position="761"/>
    </location>
</feature>
<dbReference type="STRING" id="1036808.A0A0C3EA50"/>
<organism evidence="8 9">
    <name type="scientific">Scleroderma citrinum Foug A</name>
    <dbReference type="NCBI Taxonomy" id="1036808"/>
    <lineage>
        <taxon>Eukaryota</taxon>
        <taxon>Fungi</taxon>
        <taxon>Dikarya</taxon>
        <taxon>Basidiomycota</taxon>
        <taxon>Agaricomycotina</taxon>
        <taxon>Agaricomycetes</taxon>
        <taxon>Agaricomycetidae</taxon>
        <taxon>Boletales</taxon>
        <taxon>Sclerodermatineae</taxon>
        <taxon>Sclerodermataceae</taxon>
        <taxon>Scleroderma</taxon>
    </lineage>
</organism>
<evidence type="ECO:0000256" key="3">
    <source>
        <dbReference type="ARBA" id="ARBA00022490"/>
    </source>
</evidence>
<evidence type="ECO:0008006" key="10">
    <source>
        <dbReference type="Google" id="ProtNLM"/>
    </source>
</evidence>
<dbReference type="FunFam" id="2.60.34.10:FF:000011">
    <property type="entry name" value="Heat shock protein hsp88"/>
    <property type="match status" value="1"/>
</dbReference>
<dbReference type="HOGENOM" id="CLU_005965_5_1_1"/>
<dbReference type="Gene3D" id="2.60.34.10">
    <property type="entry name" value="Substrate Binding Domain Of DNAk, Chain A, domain 1"/>
    <property type="match status" value="1"/>
</dbReference>
<gene>
    <name evidence="8" type="ORF">SCLCIDRAFT_1208046</name>
</gene>
<dbReference type="Gene3D" id="3.30.420.40">
    <property type="match status" value="2"/>
</dbReference>
<comment type="subcellular location">
    <subcellularLocation>
        <location evidence="1">Cytoplasm</location>
    </subcellularLocation>
</comment>
<evidence type="ECO:0000256" key="7">
    <source>
        <dbReference type="SAM" id="MobiDB-lite"/>
    </source>
</evidence>
<dbReference type="FunFam" id="3.30.30.30:FF:000002">
    <property type="entry name" value="Heat shock 70 kDa protein 4"/>
    <property type="match status" value="1"/>
</dbReference>
<dbReference type="Proteomes" id="UP000053989">
    <property type="component" value="Unassembled WGS sequence"/>
</dbReference>
<dbReference type="Gene3D" id="3.90.640.10">
    <property type="entry name" value="Actin, Chain A, domain 4"/>
    <property type="match status" value="1"/>
</dbReference>
<reference evidence="8 9" key="1">
    <citation type="submission" date="2014-04" db="EMBL/GenBank/DDBJ databases">
        <authorList>
            <consortium name="DOE Joint Genome Institute"/>
            <person name="Kuo A."/>
            <person name="Kohler A."/>
            <person name="Nagy L.G."/>
            <person name="Floudas D."/>
            <person name="Copeland A."/>
            <person name="Barry K.W."/>
            <person name="Cichocki N."/>
            <person name="Veneault-Fourrey C."/>
            <person name="LaButti K."/>
            <person name="Lindquist E.A."/>
            <person name="Lipzen A."/>
            <person name="Lundell T."/>
            <person name="Morin E."/>
            <person name="Murat C."/>
            <person name="Sun H."/>
            <person name="Tunlid A."/>
            <person name="Henrissat B."/>
            <person name="Grigoriev I.V."/>
            <person name="Hibbett D.S."/>
            <person name="Martin F."/>
            <person name="Nordberg H.P."/>
            <person name="Cantor M.N."/>
            <person name="Hua S.X."/>
        </authorList>
    </citation>
    <scope>NUCLEOTIDE SEQUENCE [LARGE SCALE GENOMIC DNA]</scope>
    <source>
        <strain evidence="8 9">Foug A</strain>
    </source>
</reference>
<keyword evidence="9" id="KW-1185">Reference proteome</keyword>
<dbReference type="GO" id="GO:0005829">
    <property type="term" value="C:cytosol"/>
    <property type="evidence" value="ECO:0007669"/>
    <property type="project" value="TreeGrafter"/>
</dbReference>
<evidence type="ECO:0000313" key="8">
    <source>
        <dbReference type="EMBL" id="KIM69590.1"/>
    </source>
</evidence>
<dbReference type="CDD" id="cd24094">
    <property type="entry name" value="ASKHA_NBD_HSP70_ScSse"/>
    <property type="match status" value="1"/>
</dbReference>
<dbReference type="InterPro" id="IPR029048">
    <property type="entry name" value="HSP70_C_sf"/>
</dbReference>
<dbReference type="PROSITE" id="PS00329">
    <property type="entry name" value="HSP70_2"/>
    <property type="match status" value="1"/>
</dbReference>
<dbReference type="InterPro" id="IPR043129">
    <property type="entry name" value="ATPase_NBD"/>
</dbReference>
<protein>
    <recommendedName>
        <fullName evidence="10">Heat shock protein 70</fullName>
    </recommendedName>
</protein>
<keyword evidence="5" id="KW-0067">ATP-binding</keyword>
<accession>A0A0C3EA50</accession>
<evidence type="ECO:0000256" key="5">
    <source>
        <dbReference type="ARBA" id="ARBA00022840"/>
    </source>
</evidence>
<dbReference type="Pfam" id="PF00012">
    <property type="entry name" value="HSP70"/>
    <property type="match status" value="1"/>
</dbReference>
<dbReference type="PANTHER" id="PTHR45639:SF4">
    <property type="entry name" value="HSC70CB, ISOFORM G"/>
    <property type="match status" value="1"/>
</dbReference>
<dbReference type="InterPro" id="IPR018181">
    <property type="entry name" value="Heat_shock_70_CS"/>
</dbReference>
<keyword evidence="4" id="KW-0547">Nucleotide-binding</keyword>
<proteinExistence type="inferred from homology"/>
<dbReference type="OrthoDB" id="434160at2759"/>
<evidence type="ECO:0000256" key="4">
    <source>
        <dbReference type="ARBA" id="ARBA00022741"/>
    </source>
</evidence>
<dbReference type="FunCoup" id="A0A0C3EA50">
    <property type="interactions" value="731"/>
</dbReference>
<dbReference type="PROSITE" id="PS01036">
    <property type="entry name" value="HSP70_3"/>
    <property type="match status" value="1"/>
</dbReference>
<evidence type="ECO:0000256" key="2">
    <source>
        <dbReference type="ARBA" id="ARBA00007381"/>
    </source>
</evidence>
<dbReference type="AlphaFoldDB" id="A0A0C3EA50"/>
<dbReference type="InParanoid" id="A0A0C3EA50"/>
<reference evidence="9" key="2">
    <citation type="submission" date="2015-01" db="EMBL/GenBank/DDBJ databases">
        <title>Evolutionary Origins and Diversification of the Mycorrhizal Mutualists.</title>
        <authorList>
            <consortium name="DOE Joint Genome Institute"/>
            <consortium name="Mycorrhizal Genomics Consortium"/>
            <person name="Kohler A."/>
            <person name="Kuo A."/>
            <person name="Nagy L.G."/>
            <person name="Floudas D."/>
            <person name="Copeland A."/>
            <person name="Barry K.W."/>
            <person name="Cichocki N."/>
            <person name="Veneault-Fourrey C."/>
            <person name="LaButti K."/>
            <person name="Lindquist E.A."/>
            <person name="Lipzen A."/>
            <person name="Lundell T."/>
            <person name="Morin E."/>
            <person name="Murat C."/>
            <person name="Riley R."/>
            <person name="Ohm R."/>
            <person name="Sun H."/>
            <person name="Tunlid A."/>
            <person name="Henrissat B."/>
            <person name="Grigoriev I.V."/>
            <person name="Hibbett D.S."/>
            <person name="Martin F."/>
        </authorList>
    </citation>
    <scope>NUCLEOTIDE SEQUENCE [LARGE SCALE GENOMIC DNA]</scope>
    <source>
        <strain evidence="9">Foug A</strain>
    </source>
</reference>
<dbReference type="GO" id="GO:0140662">
    <property type="term" value="F:ATP-dependent protein folding chaperone"/>
    <property type="evidence" value="ECO:0007669"/>
    <property type="project" value="InterPro"/>
</dbReference>
<keyword evidence="3" id="KW-0963">Cytoplasm</keyword>
<dbReference type="FunFam" id="3.30.420.40:FF:000171">
    <property type="entry name" value="Heat shock 70 kDa protein 4"/>
    <property type="match status" value="2"/>
</dbReference>
<sequence length="792" mass="87403">MSVVGVDFGTLHSKIGVARNRGIDIIVNEVSNRSTPSLVAFGPKQRAIGEAAKTQETSNFKNTIGSLKRLIGRSANDPELEIEKKFLNATLVDVNGTVGAEVTYLGQKQKFSATQLVAMYFGKLRDITANELRAPVSDFVVTVPGWYTDVQRRAIQDAAAIAGANTLRVINDSTAVALGYGITKTDLPDADNPRYVMFVDVGHSSMSVSVVAFSKGQLVVKGTGYDRHLGGRNIDYALLQHFAAEFKEKYRIDVLSSQKASFRLAVGCERLKKILSANTEAPLNVESIMNDIDASSKLSRDHYEALIAPVLDRIAVPLQQALAESGVTIDQIDSVELIGGTTRVPAVRARIQAALNGKALSTTVNQDEACARGATFACAFFSPTFRVREFSVKDINHYPIKVSWDRTPGDPDEDTELVVFPRGNSVPSTKVLTFYRKEGFELRAEYAEPENLPGGINPWIARFTAKSVPPDPSGDFTCVKIKTRLNLHGIMGFEAAYVESIEEREEPPSMEVDGEAAENAVQKKKRGIKKIDVPFILGATSLDSSVIEKSRELEAQMHATDKLVQDTEDRKNALEEYVYDMRSKLEDRYASYVRPEEKEKLLHMLQDAEDWLYSEEGEDATKSAYVAKLDSLKAIGDPIVARYREAEEHPRAISQLRQTINEYLAQATSQDEKYAHIDEKDKQSVIEKCVTTQKWLDDQIARQAERPKNEDPVLKTADILKKREDLIYFSIPILTKPKPKPVKVEPTPTGTPDGGQTPQSGAQTPDPGAQRQPQGEAPPKADEGAPLEMDVD</sequence>
<dbReference type="Gene3D" id="3.30.30.30">
    <property type="match status" value="1"/>
</dbReference>
<dbReference type="InterPro" id="IPR029047">
    <property type="entry name" value="HSP70_peptide-bd_sf"/>
</dbReference>